<organism evidence="2 3">
    <name type="scientific">Dothidotthia symphoricarpi CBS 119687</name>
    <dbReference type="NCBI Taxonomy" id="1392245"/>
    <lineage>
        <taxon>Eukaryota</taxon>
        <taxon>Fungi</taxon>
        <taxon>Dikarya</taxon>
        <taxon>Ascomycota</taxon>
        <taxon>Pezizomycotina</taxon>
        <taxon>Dothideomycetes</taxon>
        <taxon>Pleosporomycetidae</taxon>
        <taxon>Pleosporales</taxon>
        <taxon>Dothidotthiaceae</taxon>
        <taxon>Dothidotthia</taxon>
    </lineage>
</organism>
<keyword evidence="3" id="KW-1185">Reference proteome</keyword>
<sequence length="106" mass="10833">MVSSQQGYSKTTTDMTGNQEAVDKAQANLPLPEQPPAASDFNSASASTMNVGSGELSGDASSFTAGREAHDGLEGIPNDAVTRDAKNKKGLAQTTGKDYGTPPSAK</sequence>
<accession>A0A6A6A570</accession>
<protein>
    <submittedName>
        <fullName evidence="2">Uncharacterized protein</fullName>
    </submittedName>
</protein>
<feature type="compositionally biased region" description="Polar residues" evidence="1">
    <location>
        <begin position="40"/>
        <end position="51"/>
    </location>
</feature>
<dbReference type="EMBL" id="ML977512">
    <property type="protein sequence ID" value="KAF2126950.1"/>
    <property type="molecule type" value="Genomic_DNA"/>
</dbReference>
<evidence type="ECO:0000313" key="3">
    <source>
        <dbReference type="Proteomes" id="UP000799771"/>
    </source>
</evidence>
<gene>
    <name evidence="2" type="ORF">P153DRAFT_345695</name>
</gene>
<evidence type="ECO:0000313" key="2">
    <source>
        <dbReference type="EMBL" id="KAF2126950.1"/>
    </source>
</evidence>
<dbReference type="GeneID" id="54406527"/>
<reference evidence="2" key="1">
    <citation type="journal article" date="2020" name="Stud. Mycol.">
        <title>101 Dothideomycetes genomes: a test case for predicting lifestyles and emergence of pathogens.</title>
        <authorList>
            <person name="Haridas S."/>
            <person name="Albert R."/>
            <person name="Binder M."/>
            <person name="Bloem J."/>
            <person name="Labutti K."/>
            <person name="Salamov A."/>
            <person name="Andreopoulos B."/>
            <person name="Baker S."/>
            <person name="Barry K."/>
            <person name="Bills G."/>
            <person name="Bluhm B."/>
            <person name="Cannon C."/>
            <person name="Castanera R."/>
            <person name="Culley D."/>
            <person name="Daum C."/>
            <person name="Ezra D."/>
            <person name="Gonzalez J."/>
            <person name="Henrissat B."/>
            <person name="Kuo A."/>
            <person name="Liang C."/>
            <person name="Lipzen A."/>
            <person name="Lutzoni F."/>
            <person name="Magnuson J."/>
            <person name="Mondo S."/>
            <person name="Nolan M."/>
            <person name="Ohm R."/>
            <person name="Pangilinan J."/>
            <person name="Park H.-J."/>
            <person name="Ramirez L."/>
            <person name="Alfaro M."/>
            <person name="Sun H."/>
            <person name="Tritt A."/>
            <person name="Yoshinaga Y."/>
            <person name="Zwiers L.-H."/>
            <person name="Turgeon B."/>
            <person name="Goodwin S."/>
            <person name="Spatafora J."/>
            <person name="Crous P."/>
            <person name="Grigoriev I."/>
        </authorList>
    </citation>
    <scope>NUCLEOTIDE SEQUENCE</scope>
    <source>
        <strain evidence="2">CBS 119687</strain>
    </source>
</reference>
<name>A0A6A6A570_9PLEO</name>
<evidence type="ECO:0000256" key="1">
    <source>
        <dbReference type="SAM" id="MobiDB-lite"/>
    </source>
</evidence>
<dbReference type="AlphaFoldDB" id="A0A6A6A570"/>
<feature type="compositionally biased region" description="Polar residues" evidence="1">
    <location>
        <begin position="1"/>
        <end position="19"/>
    </location>
</feature>
<dbReference type="RefSeq" id="XP_033521342.1">
    <property type="nucleotide sequence ID" value="XM_033666095.1"/>
</dbReference>
<dbReference type="Proteomes" id="UP000799771">
    <property type="component" value="Unassembled WGS sequence"/>
</dbReference>
<dbReference type="OrthoDB" id="3913483at2759"/>
<proteinExistence type="predicted"/>
<feature type="region of interest" description="Disordered" evidence="1">
    <location>
        <begin position="1"/>
        <end position="106"/>
    </location>
</feature>